<keyword evidence="3" id="KW-1185">Reference proteome</keyword>
<evidence type="ECO:0000313" key="3">
    <source>
        <dbReference type="Proteomes" id="UP000474630"/>
    </source>
</evidence>
<sequence length="415" mass="48802">MGLLNRTYLIIFCLICFISSSNAQESDSTATNPKFFLECWECDFNLVRQELNFVSFVRDPNLADVHILSSTQRTGSGGRKIFLNFIGQNRFEDVDYDYEYLADQSETRSETRQGLLKIIKTAVLQYYSQTDFLDRVEIDLSEIEGKSATQIVDDPWNLWVISLEVGSNIQKEESQDEFSLNTEIRIQKVTDSWKTRIEGDYRMDNENYYDDGEKFENNQTNSDITANFIKSLNQHWSGGVFGEYRSSSYLNTKNSYSFETGIEYNIFPWSVSNRKIFVFRYVAGASHFRYEEITIYDKTKENLFYEALVMDLEIIQPWGRIESRIEGKHYFHDFSKKRLSIDSEVSLRITRQLSVYSEVRYDVIHDQLYLPKGNASVEDVLLRRIKMATEYEFRFELGFQFTFGSIYNNVVNERF</sequence>
<keyword evidence="1" id="KW-0732">Signal</keyword>
<organism evidence="2 3">
    <name type="scientific">Draconibacterium halophilum</name>
    <dbReference type="NCBI Taxonomy" id="2706887"/>
    <lineage>
        <taxon>Bacteria</taxon>
        <taxon>Pseudomonadati</taxon>
        <taxon>Bacteroidota</taxon>
        <taxon>Bacteroidia</taxon>
        <taxon>Marinilabiliales</taxon>
        <taxon>Prolixibacteraceae</taxon>
        <taxon>Draconibacterium</taxon>
    </lineage>
</organism>
<evidence type="ECO:0000256" key="1">
    <source>
        <dbReference type="SAM" id="SignalP"/>
    </source>
</evidence>
<accession>A0A6C0RFI4</accession>
<proteinExistence type="predicted"/>
<feature type="signal peptide" evidence="1">
    <location>
        <begin position="1"/>
        <end position="23"/>
    </location>
</feature>
<dbReference type="Proteomes" id="UP000474630">
    <property type="component" value="Chromosome"/>
</dbReference>
<evidence type="ECO:0000313" key="2">
    <source>
        <dbReference type="EMBL" id="QIA09468.1"/>
    </source>
</evidence>
<reference evidence="2 3" key="1">
    <citation type="submission" date="2020-02" db="EMBL/GenBank/DDBJ databases">
        <title>Genome sequencing for Draconibacterium sp. strain M1.</title>
        <authorList>
            <person name="Park S.-J."/>
        </authorList>
    </citation>
    <scope>NUCLEOTIDE SEQUENCE [LARGE SCALE GENOMIC DNA]</scope>
    <source>
        <strain evidence="2 3">M1</strain>
    </source>
</reference>
<gene>
    <name evidence="2" type="ORF">G0Q07_17930</name>
</gene>
<feature type="chain" id="PRO_5025351683" description="DUF481 domain-containing protein" evidence="1">
    <location>
        <begin position="24"/>
        <end position="415"/>
    </location>
</feature>
<protein>
    <recommendedName>
        <fullName evidence="4">DUF481 domain-containing protein</fullName>
    </recommendedName>
</protein>
<name>A0A6C0RFI4_9BACT</name>
<dbReference type="EMBL" id="CP048409">
    <property type="protein sequence ID" value="QIA09468.1"/>
    <property type="molecule type" value="Genomic_DNA"/>
</dbReference>
<evidence type="ECO:0008006" key="4">
    <source>
        <dbReference type="Google" id="ProtNLM"/>
    </source>
</evidence>
<dbReference type="KEGG" id="drc:G0Q07_17930"/>
<dbReference type="RefSeq" id="WP_163348439.1">
    <property type="nucleotide sequence ID" value="NZ_CP048409.1"/>
</dbReference>
<dbReference type="AlphaFoldDB" id="A0A6C0RFI4"/>